<dbReference type="PATRIC" id="fig|467210.3.peg.2088"/>
<dbReference type="AlphaFoldDB" id="A0A133ZJH4"/>
<feature type="transmembrane region" description="Helical" evidence="1">
    <location>
        <begin position="353"/>
        <end position="374"/>
    </location>
</feature>
<keyword evidence="1" id="KW-0812">Transmembrane</keyword>
<accession>A0A133ZJH4</accession>
<reference evidence="3" key="1">
    <citation type="submission" date="2016-01" db="EMBL/GenBank/DDBJ databases">
        <authorList>
            <person name="Mitreva M."/>
            <person name="Pepin K.H."/>
            <person name="Mihindukulasuriya K.A."/>
            <person name="Fulton R."/>
            <person name="Fronick C."/>
            <person name="O'Laughlin M."/>
            <person name="Miner T."/>
            <person name="Herter B."/>
            <person name="Rosa B.A."/>
            <person name="Cordes M."/>
            <person name="Tomlinson C."/>
            <person name="Wollam A."/>
            <person name="Palsikar V.B."/>
            <person name="Mardis E.R."/>
            <person name="Wilson R.K."/>
        </authorList>
    </citation>
    <scope>NUCLEOTIDE SEQUENCE [LARGE SCALE GENOMIC DNA]</scope>
    <source>
        <strain evidence="3">DNF00896</strain>
    </source>
</reference>
<proteinExistence type="predicted"/>
<feature type="transmembrane region" description="Helical" evidence="1">
    <location>
        <begin position="274"/>
        <end position="294"/>
    </location>
</feature>
<evidence type="ECO:0000313" key="3">
    <source>
        <dbReference type="Proteomes" id="UP000070394"/>
    </source>
</evidence>
<dbReference type="InterPro" id="IPR018674">
    <property type="entry name" value="DUF2142_membrane"/>
</dbReference>
<protein>
    <recommendedName>
        <fullName evidence="4">DUF2142 domain-containing protein</fullName>
    </recommendedName>
</protein>
<keyword evidence="1" id="KW-0472">Membrane</keyword>
<keyword evidence="3" id="KW-1185">Reference proteome</keyword>
<name>A0A133ZJH4_9FIRM</name>
<gene>
    <name evidence="2" type="ORF">HMPREF1866_02110</name>
</gene>
<dbReference type="EMBL" id="LSDA01000111">
    <property type="protein sequence ID" value="KXB55570.1"/>
    <property type="molecule type" value="Genomic_DNA"/>
</dbReference>
<organism evidence="2 3">
    <name type="scientific">Lachnoanaerobaculum saburreum</name>
    <dbReference type="NCBI Taxonomy" id="467210"/>
    <lineage>
        <taxon>Bacteria</taxon>
        <taxon>Bacillati</taxon>
        <taxon>Bacillota</taxon>
        <taxon>Clostridia</taxon>
        <taxon>Lachnospirales</taxon>
        <taxon>Lachnospiraceae</taxon>
        <taxon>Lachnoanaerobaculum</taxon>
    </lineage>
</organism>
<evidence type="ECO:0000256" key="1">
    <source>
        <dbReference type="SAM" id="Phobius"/>
    </source>
</evidence>
<feature type="transmembrane region" description="Helical" evidence="1">
    <location>
        <begin position="207"/>
        <end position="230"/>
    </location>
</feature>
<dbReference type="RefSeq" id="WP_060931751.1">
    <property type="nucleotide sequence ID" value="NZ_KQ959840.1"/>
</dbReference>
<comment type="caution">
    <text evidence="2">The sequence shown here is derived from an EMBL/GenBank/DDBJ whole genome shotgun (WGS) entry which is preliminary data.</text>
</comment>
<feature type="transmembrane region" description="Helical" evidence="1">
    <location>
        <begin position="537"/>
        <end position="556"/>
    </location>
</feature>
<keyword evidence="1" id="KW-1133">Transmembrane helix</keyword>
<feature type="transmembrane region" description="Helical" evidence="1">
    <location>
        <begin position="40"/>
        <end position="59"/>
    </location>
</feature>
<evidence type="ECO:0000313" key="2">
    <source>
        <dbReference type="EMBL" id="KXB55570.1"/>
    </source>
</evidence>
<evidence type="ECO:0008006" key="4">
    <source>
        <dbReference type="Google" id="ProtNLM"/>
    </source>
</evidence>
<feature type="transmembrane region" description="Helical" evidence="1">
    <location>
        <begin position="66"/>
        <end position="84"/>
    </location>
</feature>
<feature type="transmembrane region" description="Helical" evidence="1">
    <location>
        <begin position="7"/>
        <end position="25"/>
    </location>
</feature>
<dbReference type="OrthoDB" id="2220917at2"/>
<sequence>MKKIIYFLGYIIGFIIIAYISYTYVKMGISHTNDIFLKKGYFVLATVIFVTVLASLIYLKLTKFSIVKIYPIVLTLFGLAYMYVFPAMSAPDEIAHFISAYKISNIMLGERATVTDGHVIIRAGDLWLEDTDNEYKFDANKSVKEGVLIPEGGSHGKIVSSKLEEASYKVFYGEGNLRSRNSGISFKGKTYDKAQSLHSPVNTIPSVYFFAALGISIARILGLGSVYLVIFGRLANLAVFVLLTSFAIKLLPKFKEFIFLIGLFPTTVELAASYSYDAIMIASLIFFVSYVFYLAYEKDSFNIKDLIVVTLFSGLVLPCKMVYFPILLILFLVPMQKFSVRGKVNGKIKKENITFFLASAVTVLLSFVIAMYLVNRATVVGYSTSNTDSLEWAGEQSYTIGYLIHNKAKAIKLFYNTIILQLEYYHGTMMGTYLGHADTVVGIPYIGFLVLNTALILSVFGEGKEKLLLLKDKILVTVSVGFIIFLILLSMLIAWTPISSQFIEGVSGRYFIPVMLPILSVLQNNKLSVKSEMKRTLIFLFIFVNGLSLLQIFATVCIRL</sequence>
<feature type="transmembrane region" description="Helical" evidence="1">
    <location>
        <begin position="474"/>
        <end position="495"/>
    </location>
</feature>
<dbReference type="Pfam" id="PF09913">
    <property type="entry name" value="DUF2142"/>
    <property type="match status" value="1"/>
</dbReference>
<dbReference type="Proteomes" id="UP000070394">
    <property type="component" value="Unassembled WGS sequence"/>
</dbReference>
<feature type="transmembrane region" description="Helical" evidence="1">
    <location>
        <begin position="507"/>
        <end position="525"/>
    </location>
</feature>
<feature type="transmembrane region" description="Helical" evidence="1">
    <location>
        <begin position="306"/>
        <end position="333"/>
    </location>
</feature>
<dbReference type="STRING" id="467210.HMPREF1866_02110"/>
<feature type="transmembrane region" description="Helical" evidence="1">
    <location>
        <begin position="442"/>
        <end position="462"/>
    </location>
</feature>